<dbReference type="SUPFAM" id="SSF47113">
    <property type="entry name" value="Histone-fold"/>
    <property type="match status" value="1"/>
</dbReference>
<dbReference type="GO" id="GO:0005634">
    <property type="term" value="C:nucleus"/>
    <property type="evidence" value="ECO:0007669"/>
    <property type="project" value="UniProtKB-SubCell"/>
</dbReference>
<accession>A0A2P5WYM2</accession>
<dbReference type="AlphaFoldDB" id="A0A2P5WYM2"/>
<dbReference type="InterPro" id="IPR009072">
    <property type="entry name" value="Histone-fold"/>
</dbReference>
<keyword evidence="2" id="KW-0539">Nucleus</keyword>
<dbReference type="Pfam" id="PF00808">
    <property type="entry name" value="CBFD_NFYB_HMF"/>
    <property type="match status" value="1"/>
</dbReference>
<proteinExistence type="predicted"/>
<gene>
    <name evidence="6" type="ORF">GOBAR_AA24498</name>
</gene>
<evidence type="ECO:0000259" key="5">
    <source>
        <dbReference type="Pfam" id="PF00808"/>
    </source>
</evidence>
<feature type="region of interest" description="Disordered" evidence="3">
    <location>
        <begin position="60"/>
        <end position="91"/>
    </location>
</feature>
<protein>
    <recommendedName>
        <fullName evidence="5">Transcription factor CBF/NF-Y/archaeal histone domain-containing protein</fullName>
    </recommendedName>
</protein>
<evidence type="ECO:0000256" key="4">
    <source>
        <dbReference type="SAM" id="Phobius"/>
    </source>
</evidence>
<feature type="transmembrane region" description="Helical" evidence="4">
    <location>
        <begin position="195"/>
        <end position="218"/>
    </location>
</feature>
<reference evidence="6 7" key="1">
    <citation type="submission" date="2015-01" db="EMBL/GenBank/DDBJ databases">
        <title>Genome of allotetraploid Gossypium barbadense reveals genomic plasticity and fiber elongation in cotton evolution.</title>
        <authorList>
            <person name="Chen X."/>
            <person name="Liu X."/>
            <person name="Zhao B."/>
            <person name="Zheng H."/>
            <person name="Hu Y."/>
            <person name="Lu G."/>
            <person name="Yang C."/>
            <person name="Chen J."/>
            <person name="Shan C."/>
            <person name="Zhang L."/>
            <person name="Zhou Y."/>
            <person name="Wang L."/>
            <person name="Guo W."/>
            <person name="Bai Y."/>
            <person name="Ruan J."/>
            <person name="Shangguan X."/>
            <person name="Mao Y."/>
            <person name="Jiang J."/>
            <person name="Zhu Y."/>
            <person name="Lei J."/>
            <person name="Kang H."/>
            <person name="Chen S."/>
            <person name="He X."/>
            <person name="Wang R."/>
            <person name="Wang Y."/>
            <person name="Chen J."/>
            <person name="Wang L."/>
            <person name="Yu S."/>
            <person name="Wang B."/>
            <person name="Wei J."/>
            <person name="Song S."/>
            <person name="Lu X."/>
            <person name="Gao Z."/>
            <person name="Gu W."/>
            <person name="Deng X."/>
            <person name="Ma D."/>
            <person name="Wang S."/>
            <person name="Liang W."/>
            <person name="Fang L."/>
            <person name="Cai C."/>
            <person name="Zhu X."/>
            <person name="Zhou B."/>
            <person name="Zhang Y."/>
            <person name="Chen Z."/>
            <person name="Xu S."/>
            <person name="Zhu R."/>
            <person name="Wang S."/>
            <person name="Zhang T."/>
            <person name="Zhao G."/>
        </authorList>
    </citation>
    <scope>NUCLEOTIDE SEQUENCE [LARGE SCALE GENOMIC DNA]</scope>
    <source>
        <strain evidence="7">cv. Xinhai21</strain>
        <tissue evidence="6">Leaf</tissue>
    </source>
</reference>
<feature type="domain" description="Transcription factor CBF/NF-Y/archaeal histone" evidence="5">
    <location>
        <begin position="3"/>
        <end position="59"/>
    </location>
</feature>
<evidence type="ECO:0000256" key="1">
    <source>
        <dbReference type="ARBA" id="ARBA00004123"/>
    </source>
</evidence>
<dbReference type="PANTHER" id="PTHR10252:SF5">
    <property type="entry name" value="DR1-ASSOCIATED COREPRESSOR"/>
    <property type="match status" value="1"/>
</dbReference>
<dbReference type="InterPro" id="IPR003958">
    <property type="entry name" value="CBFA_NFYB_domain"/>
</dbReference>
<evidence type="ECO:0000313" key="6">
    <source>
        <dbReference type="EMBL" id="PPR96169.1"/>
    </source>
</evidence>
<dbReference type="InterPro" id="IPR050568">
    <property type="entry name" value="Transcr_DNA_Rep_Reg"/>
</dbReference>
<comment type="subcellular location">
    <subcellularLocation>
        <location evidence="1">Nucleus</location>
    </subcellularLocation>
</comment>
<feature type="compositionally biased region" description="Polar residues" evidence="3">
    <location>
        <begin position="77"/>
        <end position="87"/>
    </location>
</feature>
<dbReference type="EMBL" id="KZ666107">
    <property type="protein sequence ID" value="PPR96169.1"/>
    <property type="molecule type" value="Genomic_DNA"/>
</dbReference>
<dbReference type="OrthoDB" id="653904at2759"/>
<organism evidence="6 7">
    <name type="scientific">Gossypium barbadense</name>
    <name type="common">Sea Island cotton</name>
    <name type="synonym">Hibiscus barbadensis</name>
    <dbReference type="NCBI Taxonomy" id="3634"/>
    <lineage>
        <taxon>Eukaryota</taxon>
        <taxon>Viridiplantae</taxon>
        <taxon>Streptophyta</taxon>
        <taxon>Embryophyta</taxon>
        <taxon>Tracheophyta</taxon>
        <taxon>Spermatophyta</taxon>
        <taxon>Magnoliopsida</taxon>
        <taxon>eudicotyledons</taxon>
        <taxon>Gunneridae</taxon>
        <taxon>Pentapetalae</taxon>
        <taxon>rosids</taxon>
        <taxon>malvids</taxon>
        <taxon>Malvales</taxon>
        <taxon>Malvaceae</taxon>
        <taxon>Malvoideae</taxon>
        <taxon>Gossypium</taxon>
    </lineage>
</organism>
<evidence type="ECO:0000256" key="2">
    <source>
        <dbReference type="ARBA" id="ARBA00023242"/>
    </source>
</evidence>
<feature type="region of interest" description="Disordered" evidence="3">
    <location>
        <begin position="131"/>
        <end position="158"/>
    </location>
</feature>
<evidence type="ECO:0000313" key="7">
    <source>
        <dbReference type="Proteomes" id="UP000239757"/>
    </source>
</evidence>
<dbReference type="GO" id="GO:0046982">
    <property type="term" value="F:protein heterodimerization activity"/>
    <property type="evidence" value="ECO:0007669"/>
    <property type="project" value="InterPro"/>
</dbReference>
<dbReference type="PANTHER" id="PTHR10252">
    <property type="entry name" value="HISTONE-LIKE TRANSCRIPTION FACTOR CCAAT-RELATED"/>
    <property type="match status" value="1"/>
</dbReference>
<name>A0A2P5WYM2_GOSBA</name>
<evidence type="ECO:0000256" key="3">
    <source>
        <dbReference type="SAM" id="MobiDB-lite"/>
    </source>
</evidence>
<dbReference type="Gene3D" id="1.10.20.10">
    <property type="entry name" value="Histone, subunit A"/>
    <property type="match status" value="1"/>
</dbReference>
<dbReference type="Proteomes" id="UP000239757">
    <property type="component" value="Unassembled WGS sequence"/>
</dbReference>
<keyword evidence="4" id="KW-0472">Membrane</keyword>
<dbReference type="GO" id="GO:0001046">
    <property type="term" value="F:core promoter sequence-specific DNA binding"/>
    <property type="evidence" value="ECO:0007669"/>
    <property type="project" value="TreeGrafter"/>
</dbReference>
<dbReference type="GO" id="GO:0016251">
    <property type="term" value="F:RNA polymerase II general transcription initiation factor activity"/>
    <property type="evidence" value="ECO:0007669"/>
    <property type="project" value="TreeGrafter"/>
</dbReference>
<keyword evidence="4" id="KW-0812">Transmembrane</keyword>
<dbReference type="CDD" id="cd22906">
    <property type="entry name" value="HFD_DRAP1"/>
    <property type="match status" value="1"/>
</dbReference>
<sequence>MEARIKKIMQADEDVGKIALAVPVLVSKALELFLQDLCDHTYEITLQRGAKTMNSLHLKATGDEVNDSDEESKRSRMQNNKSHSTSGMVIDDGSELKEPVKENTAAEDANQAVRNFDLNAEVDENVDTKASATAAKVAAPAPPPSTAEPTTEAKHEEYPGWSLSDMDKIAIDPLQLARLGGRLDEDEEDYDEEGLLYVTMLSLILIFFNYTPIFSAYLKGKLISAEWSSEHELQLIQQQDRELEYIANQGHGHGHGLGCLIYPHKHNRTVLSIVVCSSIAKPATFSSSTLIAEPPPKVTAVVVVIGYKLRVNSAERLMKKRIEIAVEDENGEGLNE</sequence>
<keyword evidence="4" id="KW-1133">Transmembrane helix</keyword>